<dbReference type="FunFam" id="3.90.1800.10:FF:000001">
    <property type="entry name" value="DNA-directed RNA polymerase subunit beta"/>
    <property type="match status" value="1"/>
</dbReference>
<feature type="domain" description="DNA-directed RNA polymerase beta subunit external 1" evidence="14">
    <location>
        <begin position="490"/>
        <end position="559"/>
    </location>
</feature>
<evidence type="ECO:0000256" key="5">
    <source>
        <dbReference type="ARBA" id="ARBA00048552"/>
    </source>
</evidence>
<dbReference type="PANTHER" id="PTHR20856">
    <property type="entry name" value="DNA-DIRECTED RNA POLYMERASE I SUBUNIT 2"/>
    <property type="match status" value="1"/>
</dbReference>
<dbReference type="Pfam" id="PF04565">
    <property type="entry name" value="RNA_pol_Rpb2_3"/>
    <property type="match status" value="1"/>
</dbReference>
<dbReference type="Gene3D" id="2.40.270.10">
    <property type="entry name" value="DNA-directed RNA polymerase, subunit 2, domain 6"/>
    <property type="match status" value="1"/>
</dbReference>
<keyword evidence="1 6" id="KW-0240">DNA-directed RNA polymerase</keyword>
<dbReference type="Gene3D" id="3.90.1110.10">
    <property type="entry name" value="RNA polymerase Rpb2, domain 2"/>
    <property type="match status" value="1"/>
</dbReference>
<dbReference type="Gene3D" id="2.40.50.100">
    <property type="match status" value="1"/>
</dbReference>
<evidence type="ECO:0000259" key="10">
    <source>
        <dbReference type="Pfam" id="PF04560"/>
    </source>
</evidence>
<evidence type="ECO:0000256" key="7">
    <source>
        <dbReference type="RuleBase" id="RU000434"/>
    </source>
</evidence>
<feature type="domain" description="RNA polymerase Rpb2" evidence="10">
    <location>
        <begin position="1031"/>
        <end position="1106"/>
    </location>
</feature>
<keyword evidence="4 6" id="KW-0804">Transcription</keyword>
<evidence type="ECO:0000256" key="4">
    <source>
        <dbReference type="ARBA" id="ARBA00023163"/>
    </source>
</evidence>
<dbReference type="InterPro" id="IPR015712">
    <property type="entry name" value="DNA-dir_RNA_pol_su2"/>
</dbReference>
<evidence type="ECO:0000259" key="13">
    <source>
        <dbReference type="Pfam" id="PF04565"/>
    </source>
</evidence>
<dbReference type="GO" id="GO:0003899">
    <property type="term" value="F:DNA-directed RNA polymerase activity"/>
    <property type="evidence" value="ECO:0007669"/>
    <property type="project" value="UniProtKB-UniRule"/>
</dbReference>
<dbReference type="InterPro" id="IPR007644">
    <property type="entry name" value="RNA_pol_bsu_protrusion"/>
</dbReference>
<evidence type="ECO:0000259" key="14">
    <source>
        <dbReference type="Pfam" id="PF10385"/>
    </source>
</evidence>
<keyword evidence="3 6" id="KW-0548">Nucleotidyltransferase</keyword>
<feature type="domain" description="RNA polymerase beta subunit protrusion" evidence="12">
    <location>
        <begin position="25"/>
        <end position="396"/>
    </location>
</feature>
<dbReference type="Gene3D" id="2.40.50.150">
    <property type="match status" value="1"/>
</dbReference>
<reference evidence="15 16" key="1">
    <citation type="journal article" date="2019" name="ISME J.">
        <title>Genome analyses of uncultured TG2/ZB3 bacteria in 'Margulisbacteria' specifically attached to ectosymbiotic spirochetes of protists in the termite gut.</title>
        <authorList>
            <person name="Utami Y.D."/>
            <person name="Kuwahara H."/>
            <person name="Igai K."/>
            <person name="Murakami T."/>
            <person name="Sugaya K."/>
            <person name="Morikawa T."/>
            <person name="Nagura Y."/>
            <person name="Yuki M."/>
            <person name="Deevong P."/>
            <person name="Inoue T."/>
            <person name="Kihara K."/>
            <person name="Lo N."/>
            <person name="Yamada A."/>
            <person name="Ohkuma M."/>
            <person name="Hongoh Y."/>
        </authorList>
    </citation>
    <scope>NUCLEOTIDE SEQUENCE [LARGE SCALE GENOMIC DNA]</scope>
    <source>
        <strain evidence="15">NkOx7-01</strain>
    </source>
</reference>
<protein>
    <recommendedName>
        <fullName evidence="6 8">DNA-directed RNA polymerase subunit beta</fullName>
        <shortName evidence="6">RNAP subunit beta</shortName>
        <ecNumber evidence="6 8">2.7.7.6</ecNumber>
    </recommendedName>
    <alternativeName>
        <fullName evidence="6">RNA polymerase subunit beta</fullName>
    </alternativeName>
    <alternativeName>
        <fullName evidence="6">Transcriptase subunit beta</fullName>
    </alternativeName>
</protein>
<dbReference type="InterPro" id="IPR007645">
    <property type="entry name" value="RNA_pol_Rpb2_3"/>
</dbReference>
<accession>A0A388TD29</accession>
<feature type="domain" description="RNA polymerase Rpb2" evidence="11">
    <location>
        <begin position="146"/>
        <end position="353"/>
    </location>
</feature>
<dbReference type="InterPro" id="IPR010243">
    <property type="entry name" value="RNA_pol_bsu_bac"/>
</dbReference>
<dbReference type="EMBL" id="BGZN01000039">
    <property type="protein sequence ID" value="GBR74298.1"/>
    <property type="molecule type" value="Genomic_DNA"/>
</dbReference>
<comment type="function">
    <text evidence="6 8">DNA-dependent RNA polymerase catalyzes the transcription of DNA into RNA using the four ribonucleoside triphosphates as substrates.</text>
</comment>
<feature type="domain" description="DNA-directed RNA polymerase subunit 2 hybrid-binding" evidence="9">
    <location>
        <begin position="621"/>
        <end position="1029"/>
    </location>
</feature>
<evidence type="ECO:0000259" key="12">
    <source>
        <dbReference type="Pfam" id="PF04563"/>
    </source>
</evidence>
<comment type="caution">
    <text evidence="15">The sequence shown here is derived from an EMBL/GenBank/DDBJ whole genome shotgun (WGS) entry which is preliminary data.</text>
</comment>
<evidence type="ECO:0000259" key="11">
    <source>
        <dbReference type="Pfam" id="PF04561"/>
    </source>
</evidence>
<keyword evidence="2 6" id="KW-0808">Transferase</keyword>
<evidence type="ECO:0000313" key="15">
    <source>
        <dbReference type="EMBL" id="GBR74298.1"/>
    </source>
</evidence>
<dbReference type="NCBIfam" id="TIGR02013">
    <property type="entry name" value="rpoB"/>
    <property type="match status" value="1"/>
</dbReference>
<dbReference type="AlphaFoldDB" id="A0A388TD29"/>
<dbReference type="Pfam" id="PF00562">
    <property type="entry name" value="RNA_pol_Rpb2_6"/>
    <property type="match status" value="1"/>
</dbReference>
<dbReference type="InterPro" id="IPR007642">
    <property type="entry name" value="RNA_pol_Rpb2_2"/>
</dbReference>
<organism evidence="15 16">
    <name type="scientific">Termititenax aidoneus</name>
    <dbReference type="NCBI Taxonomy" id="2218524"/>
    <lineage>
        <taxon>Bacteria</taxon>
        <taxon>Bacillati</taxon>
        <taxon>Candidatus Margulisiibacteriota</taxon>
        <taxon>Candidatus Termititenacia</taxon>
        <taxon>Candidatus Termititenacales</taxon>
        <taxon>Candidatus Termititenacaceae</taxon>
        <taxon>Candidatus Termititenax</taxon>
    </lineage>
</organism>
<dbReference type="PROSITE" id="PS01166">
    <property type="entry name" value="RNA_POL_BETA"/>
    <property type="match status" value="1"/>
</dbReference>
<comment type="catalytic activity">
    <reaction evidence="5 6 8">
        <text>RNA(n) + a ribonucleoside 5'-triphosphate = RNA(n+1) + diphosphate</text>
        <dbReference type="Rhea" id="RHEA:21248"/>
        <dbReference type="Rhea" id="RHEA-COMP:14527"/>
        <dbReference type="Rhea" id="RHEA-COMP:17342"/>
        <dbReference type="ChEBI" id="CHEBI:33019"/>
        <dbReference type="ChEBI" id="CHEBI:61557"/>
        <dbReference type="ChEBI" id="CHEBI:140395"/>
        <dbReference type="EC" id="2.7.7.6"/>
    </reaction>
</comment>
<keyword evidence="16" id="KW-1185">Reference proteome</keyword>
<evidence type="ECO:0000259" key="9">
    <source>
        <dbReference type="Pfam" id="PF00562"/>
    </source>
</evidence>
<dbReference type="InterPro" id="IPR042107">
    <property type="entry name" value="DNA-dir_RNA_pol_bsu_ext_1_sf"/>
</dbReference>
<dbReference type="Gene3D" id="2.30.150.10">
    <property type="entry name" value="DNA-directed RNA polymerase, beta subunit, external 1 domain"/>
    <property type="match status" value="1"/>
</dbReference>
<dbReference type="NCBIfam" id="NF001616">
    <property type="entry name" value="PRK00405.1"/>
    <property type="match status" value="1"/>
</dbReference>
<dbReference type="InterPro" id="IPR007121">
    <property type="entry name" value="RNA_pol_bsu_CS"/>
</dbReference>
<dbReference type="GO" id="GO:0000428">
    <property type="term" value="C:DNA-directed RNA polymerase complex"/>
    <property type="evidence" value="ECO:0007669"/>
    <property type="project" value="UniProtKB-KW"/>
</dbReference>
<gene>
    <name evidence="6 15" type="primary">rpoB</name>
    <name evidence="15" type="ORF">NO1_1500</name>
</gene>
<dbReference type="SUPFAM" id="SSF64484">
    <property type="entry name" value="beta and beta-prime subunits of DNA dependent RNA-polymerase"/>
    <property type="match status" value="1"/>
</dbReference>
<dbReference type="Gene3D" id="3.90.1800.10">
    <property type="entry name" value="RNA polymerase alpha subunit dimerisation domain"/>
    <property type="match status" value="1"/>
</dbReference>
<evidence type="ECO:0000313" key="16">
    <source>
        <dbReference type="Proteomes" id="UP000269352"/>
    </source>
</evidence>
<evidence type="ECO:0000256" key="8">
    <source>
        <dbReference type="RuleBase" id="RU363031"/>
    </source>
</evidence>
<dbReference type="InterPro" id="IPR037034">
    <property type="entry name" value="RNA_pol_Rpb2_2_sf"/>
</dbReference>
<dbReference type="Proteomes" id="UP000269352">
    <property type="component" value="Unassembled WGS sequence"/>
</dbReference>
<dbReference type="InterPro" id="IPR019462">
    <property type="entry name" value="DNA-dir_RNA_pol_bsu_external_1"/>
</dbReference>
<dbReference type="CDD" id="cd00653">
    <property type="entry name" value="RNA_pol_B_RPB2"/>
    <property type="match status" value="1"/>
</dbReference>
<dbReference type="EC" id="2.7.7.6" evidence="6 8"/>
<dbReference type="Pfam" id="PF04563">
    <property type="entry name" value="RNA_pol_Rpb2_1"/>
    <property type="match status" value="1"/>
</dbReference>
<dbReference type="HAMAP" id="MF_01321">
    <property type="entry name" value="RNApol_bact_RpoB"/>
    <property type="match status" value="1"/>
</dbReference>
<evidence type="ECO:0000256" key="6">
    <source>
        <dbReference type="HAMAP-Rule" id="MF_01321"/>
    </source>
</evidence>
<dbReference type="InterPro" id="IPR007641">
    <property type="entry name" value="RNA_pol_Rpb2_7"/>
</dbReference>
<dbReference type="Gene3D" id="3.90.1100.10">
    <property type="match status" value="1"/>
</dbReference>
<dbReference type="InterPro" id="IPR037033">
    <property type="entry name" value="DNA-dir_RNAP_su2_hyb_sf"/>
</dbReference>
<comment type="similarity">
    <text evidence="6 7">Belongs to the RNA polymerase beta chain family.</text>
</comment>
<comment type="subunit">
    <text evidence="6 8">The RNAP catalytic core consists of 2 alpha, 1 beta, 1 beta' and 1 omega subunit. When a sigma factor is associated with the core the holoenzyme is formed, which can initiate transcription.</text>
</comment>
<dbReference type="Pfam" id="PF10385">
    <property type="entry name" value="RNA_pol_Rpb2_45"/>
    <property type="match status" value="1"/>
</dbReference>
<dbReference type="GO" id="GO:0003677">
    <property type="term" value="F:DNA binding"/>
    <property type="evidence" value="ECO:0007669"/>
    <property type="project" value="UniProtKB-UniRule"/>
</dbReference>
<name>A0A388TD29_TERA1</name>
<feature type="domain" description="RNA polymerase Rpb2" evidence="13">
    <location>
        <begin position="412"/>
        <end position="480"/>
    </location>
</feature>
<dbReference type="InterPro" id="IPR014724">
    <property type="entry name" value="RNA_pol_RPB2_OB-fold"/>
</dbReference>
<dbReference type="GO" id="GO:0006351">
    <property type="term" value="P:DNA-templated transcription"/>
    <property type="evidence" value="ECO:0007669"/>
    <property type="project" value="UniProtKB-UniRule"/>
</dbReference>
<dbReference type="GO" id="GO:0032549">
    <property type="term" value="F:ribonucleoside binding"/>
    <property type="evidence" value="ECO:0007669"/>
    <property type="project" value="InterPro"/>
</dbReference>
<dbReference type="InterPro" id="IPR007120">
    <property type="entry name" value="DNA-dir_RNAP_su2_dom"/>
</dbReference>
<proteinExistence type="inferred from homology"/>
<evidence type="ECO:0000256" key="2">
    <source>
        <dbReference type="ARBA" id="ARBA00022679"/>
    </source>
</evidence>
<evidence type="ECO:0000256" key="3">
    <source>
        <dbReference type="ARBA" id="ARBA00022695"/>
    </source>
</evidence>
<dbReference type="Pfam" id="PF04560">
    <property type="entry name" value="RNA_pol_Rpb2_7"/>
    <property type="match status" value="1"/>
</dbReference>
<sequence>MVAKIKSRIKLNTNIPEEKLDVPKLTSLQLKSYDKFLHEGIEEELKAISPIVGFNGRYELSFLYLDEDKNEYTKPEIEEPKYSEIDCLREEHTYALSLRVPVRLVDTITGEIKQQTIYMGEIPRMTKQGTFIFNGDERVVISQFVRSSGVYFEEKVNAKKNEKSFKAKIIPNRGAWLEMEIDTNGVIWVYINKMKKVGLSLFLAARGYNEDEMRQALSNEPDPDDLTKVKRVLNGGEYLDKTIKNKKIGPILTPNEALVELYRKLRPGDHITEDGARQFLENLFFNPDRYDLGEIGRYKINTKLGFAEAHNEDVHYLTNEDIAAVARYLIKLFTADVSASVDDIDHLSNRRVRAVGELLQRQFKVGLTRLERLIKDQMMLKGNEDFMPQALINIRPLIAVMKEFFGSSQLSQFMDQINPLAELAHKRRLSAMGPGGVNKERAGFEVRDIQPSHYGRICPVETPEGPTSGLISPLATFADVNKHGFIVTPYFEVENGEVKNGKNNPPVYLTAEKEEESIIAPYDVSVTPDNKLKGDIVPARKKGEFDMFKTSEVNYVGVSPKQIFGVSACLVPFLEHDDANRALMGSNMMRQATPLIYPDRAYVGTGMEKHIGKNISTALFAEADGDVTEVDANKIVIKYTPADGKRAYEKKHELIKYLRTNQNTCRNQRPIVTAGQKVKAGDPLVEGTCFKDGELAIGKNVLVAFLPFDGYNFEDAILVSDRMVKDDIFTTIHINRYELEVRTTKVGAEELTPEIPNVSEEFLRNLDERGIIRPGSTVTAGDILVGKVTPKGEQEQPPEEKLLRAIFGDKARDMKDSSLRVSSGEGGKVVDVRVFDENNKDDMPPGVKTIVRVYVAQLRKVMVGDKMSGRHGNKGVISRILPAEDMPFLPDGRPVDIVLNPLGVPSRMNVGQIYETVLGNAAQALGEYIEAQQFDEAINEVENPEKGASVQAIEEKLREAQKVPGYEWLSESGEVTLRDGRTGEPYAKPVMCGYMYMLKLIHLVEEKMHARATGPYSLVTQQPLGGKAQMGGQRFGEMEVWALEAYGAAYTLQELLTVKSDDVSGRAKVYEAIIKGKNLPPPGTPASFHVLVREIRSLGLDFKVLTADGREIDRK</sequence>
<evidence type="ECO:0000256" key="1">
    <source>
        <dbReference type="ARBA" id="ARBA00022478"/>
    </source>
</evidence>
<dbReference type="Pfam" id="PF04561">
    <property type="entry name" value="RNA_pol_Rpb2_2"/>
    <property type="match status" value="1"/>
</dbReference>